<feature type="domain" description="A20-type" evidence="25">
    <location>
        <begin position="817"/>
        <end position="852"/>
    </location>
</feature>
<evidence type="ECO:0000256" key="14">
    <source>
        <dbReference type="ARBA" id="ARBA00022833"/>
    </source>
</evidence>
<keyword evidence="17" id="KW-0539">Nucleus</keyword>
<evidence type="ECO:0000256" key="10">
    <source>
        <dbReference type="ARBA" id="ARBA00022771"/>
    </source>
</evidence>
<name>A0A8C3T2M9_CHESE</name>
<feature type="compositionally biased region" description="Basic residues" evidence="22">
    <location>
        <begin position="563"/>
        <end position="573"/>
    </location>
</feature>
<feature type="compositionally biased region" description="Polar residues" evidence="22">
    <location>
        <begin position="480"/>
        <end position="489"/>
    </location>
</feature>
<keyword evidence="13" id="KW-0788">Thiol protease</keyword>
<dbReference type="GO" id="GO:0035871">
    <property type="term" value="P:protein K11-linked deubiquitination"/>
    <property type="evidence" value="ECO:0007669"/>
    <property type="project" value="TreeGrafter"/>
</dbReference>
<evidence type="ECO:0000256" key="2">
    <source>
        <dbReference type="ARBA" id="ARBA00004123"/>
    </source>
</evidence>
<evidence type="ECO:0000256" key="1">
    <source>
        <dbReference type="ARBA" id="ARBA00000707"/>
    </source>
</evidence>
<feature type="region of interest" description="Disordered" evidence="22">
    <location>
        <begin position="749"/>
        <end position="780"/>
    </location>
</feature>
<comment type="subcellular location">
    <subcellularLocation>
        <location evidence="3">Cytoplasm</location>
    </subcellularLocation>
    <subcellularLocation>
        <location evidence="2">Nucleus</location>
    </subcellularLocation>
</comment>
<comment type="catalytic activity">
    <reaction evidence="1">
        <text>Thiol-dependent hydrolysis of ester, thioester, amide, peptide and isopeptide bonds formed by the C-terminal Gly of ubiquitin (a 76-residue protein attached to proteins as an intracellular targeting signal).</text>
        <dbReference type="EC" id="3.4.19.12"/>
    </reaction>
</comment>
<accession>A0A8C3T2M9</accession>
<dbReference type="SUPFAM" id="SSF57716">
    <property type="entry name" value="Glucocorticoid receptor-like (DNA-binding domain)"/>
    <property type="match status" value="1"/>
</dbReference>
<feature type="chain" id="PRO_5034113911" description="OTU domain-containing protein 7B" evidence="23">
    <location>
        <begin position="20"/>
        <end position="864"/>
    </location>
</feature>
<evidence type="ECO:0000256" key="16">
    <source>
        <dbReference type="ARBA" id="ARBA00023130"/>
    </source>
</evidence>
<dbReference type="PANTHER" id="PTHR13367">
    <property type="entry name" value="UBIQUITIN THIOESTERASE"/>
    <property type="match status" value="1"/>
</dbReference>
<evidence type="ECO:0000256" key="23">
    <source>
        <dbReference type="SAM" id="SignalP"/>
    </source>
</evidence>
<evidence type="ECO:0000256" key="20">
    <source>
        <dbReference type="ARBA" id="ARBA00077079"/>
    </source>
</evidence>
<dbReference type="FunFam" id="1.20.5.4770:FF:000003">
    <property type="entry name" value="OTU domain-containing protein 7B"/>
    <property type="match status" value="1"/>
</dbReference>
<dbReference type="AlphaFoldDB" id="A0A8C3T2M9"/>
<evidence type="ECO:0000256" key="5">
    <source>
        <dbReference type="ARBA" id="ARBA00012759"/>
    </source>
</evidence>
<evidence type="ECO:0000256" key="8">
    <source>
        <dbReference type="ARBA" id="ARBA00022670"/>
    </source>
</evidence>
<dbReference type="GO" id="GO:0005737">
    <property type="term" value="C:cytoplasm"/>
    <property type="evidence" value="ECO:0007669"/>
    <property type="project" value="UniProtKB-SubCell"/>
</dbReference>
<evidence type="ECO:0000256" key="7">
    <source>
        <dbReference type="ARBA" id="ARBA00022553"/>
    </source>
</evidence>
<reference evidence="26" key="1">
    <citation type="submission" date="2025-08" db="UniProtKB">
        <authorList>
            <consortium name="Ensembl"/>
        </authorList>
    </citation>
    <scope>IDENTIFICATION</scope>
</reference>
<dbReference type="GO" id="GO:0003677">
    <property type="term" value="F:DNA binding"/>
    <property type="evidence" value="ECO:0007669"/>
    <property type="project" value="InterPro"/>
</dbReference>
<dbReference type="InterPro" id="IPR003323">
    <property type="entry name" value="OTU_dom"/>
</dbReference>
<dbReference type="InterPro" id="IPR051346">
    <property type="entry name" value="OTU_Deubiquitinase"/>
</dbReference>
<feature type="domain" description="OTU" evidence="24">
    <location>
        <begin position="199"/>
        <end position="373"/>
    </location>
</feature>
<evidence type="ECO:0000256" key="18">
    <source>
        <dbReference type="ARBA" id="ARBA00070807"/>
    </source>
</evidence>
<dbReference type="CDD" id="cd14347">
    <property type="entry name" value="UBA_Cezanne_like"/>
    <property type="match status" value="1"/>
</dbReference>
<evidence type="ECO:0000256" key="19">
    <source>
        <dbReference type="ARBA" id="ARBA00076964"/>
    </source>
</evidence>
<feature type="compositionally biased region" description="Basic and acidic residues" evidence="22">
    <location>
        <begin position="492"/>
        <end position="519"/>
    </location>
</feature>
<proteinExistence type="inferred from homology"/>
<keyword evidence="27" id="KW-1185">Reference proteome</keyword>
<keyword evidence="7" id="KW-0597">Phosphoprotein</keyword>
<dbReference type="InterPro" id="IPR002653">
    <property type="entry name" value="Znf_A20"/>
</dbReference>
<dbReference type="Gene3D" id="1.20.5.4770">
    <property type="match status" value="1"/>
</dbReference>
<evidence type="ECO:0000256" key="11">
    <source>
        <dbReference type="ARBA" id="ARBA00022786"/>
    </source>
</evidence>
<protein>
    <recommendedName>
        <fullName evidence="18">OTU domain-containing protein 7B</fullName>
        <ecNumber evidence="5">3.4.19.12</ecNumber>
    </recommendedName>
    <alternativeName>
        <fullName evidence="21">Cellular zinc finger anti-NF-kappa-B protein</fullName>
    </alternativeName>
    <alternativeName>
        <fullName evidence="20">Zinc finger A20 domain-containing protein 1</fullName>
    </alternativeName>
    <alternativeName>
        <fullName evidence="19">Zinc finger protein Cezanne</fullName>
    </alternativeName>
</protein>
<evidence type="ECO:0000313" key="26">
    <source>
        <dbReference type="Ensembl" id="ENSCSRP00000022352.1"/>
    </source>
</evidence>
<evidence type="ECO:0000256" key="6">
    <source>
        <dbReference type="ARBA" id="ARBA00022490"/>
    </source>
</evidence>
<sequence>MAFLKLVSFCIPLITVSNCLQGIHDHMTLDMDVVLSDFVRSTGAEPGLARDLLEGKNWDVNAALSDFEQLRQVHAGNLPHSFNEGRNFKSLEKEAARPVRPLLQRQDDIVQEKRLSRGISHASSTIVSLARSHVSSNGSSEHLLEMPICTFQLPDLTVYTEDFRSFIERDLIEQSMLVALEQAGRLNWWANIDPSCQRLLPLATTGDGNCLLHAASLGMWGFHDRDLMLRKSLYTLMDKGVEREALKRRWRWQQTQQNKEEWQKEWNELIKLASSEPRMHYGTNGGNCGGVDSSEEPVYESLEEFHVFVLAHVLKRPIVVVADTMLRDSGGEAFAPIPFGGIYLPLEVPANKCHRSPLVLAYDQAHFSALVSMEQKEPTKDQAVIPLTDSEHKLLPVHFAVDPGKEWEWDRDDTDNVKLASVTLSLEAKLHLLHSYMNVKWITLPCEMQAPLAQPESPTASAGDDARSAAESGESDKESVCSTTTSNGGSKSSKDKEKDKPKRDREKDKDKEKEKKRADSVANKLGSFGKTLGSKLKKNMGGLMHSKTVKGGVSNGQGETLEKKKKGSLKSRKGSKEETSQGDLSASAEKTCPGQVSTEKQSDPYKYSNDVKLSLSILRAAMQGERKFIFAGHLKTSNRHQYQEEMIQRYLSDAEERFLAEQKQKEVEKKAFANGGAAKKLEPEANLHKSEDVLLNPSYPQLPPSYGIQPSEHVIGAKMTAFPSSYSGVFTIPRSLPPYATLPRHCTQGRPHPYQTSPSHLGRFSPTETDVPPNYPVECDGSACSPPHSNGYREPLEQDSLQKGANGDKSKSRILYNVQQTKCKQPNCSFYGHPETGNFCSCCYKEELKRKEREREALIHRPKL</sequence>
<evidence type="ECO:0000256" key="12">
    <source>
        <dbReference type="ARBA" id="ARBA00022801"/>
    </source>
</evidence>
<dbReference type="Gene3D" id="1.10.8.10">
    <property type="entry name" value="DNA helicase RuvA subunit, C-terminal domain"/>
    <property type="match status" value="1"/>
</dbReference>
<dbReference type="PANTHER" id="PTHR13367:SF8">
    <property type="entry name" value="OTU DOMAIN-CONTAINING PROTEIN 7B"/>
    <property type="match status" value="1"/>
</dbReference>
<dbReference type="GO" id="GO:0008270">
    <property type="term" value="F:zinc ion binding"/>
    <property type="evidence" value="ECO:0007669"/>
    <property type="project" value="UniProtKB-KW"/>
</dbReference>
<evidence type="ECO:0000256" key="22">
    <source>
        <dbReference type="SAM" id="MobiDB-lite"/>
    </source>
</evidence>
<dbReference type="GO" id="GO:0071108">
    <property type="term" value="P:protein K48-linked deubiquitination"/>
    <property type="evidence" value="ECO:0007669"/>
    <property type="project" value="TreeGrafter"/>
</dbReference>
<keyword evidence="8" id="KW-0645">Protease</keyword>
<dbReference type="Ensembl" id="ENSCSRT00000023331.1">
    <property type="protein sequence ID" value="ENSCSRP00000022352.1"/>
    <property type="gene ID" value="ENSCSRG00000016784.1"/>
</dbReference>
<evidence type="ECO:0000313" key="27">
    <source>
        <dbReference type="Proteomes" id="UP000694403"/>
    </source>
</evidence>
<dbReference type="CDD" id="cd22772">
    <property type="entry name" value="OTU_OTUD7B"/>
    <property type="match status" value="1"/>
</dbReference>
<keyword evidence="23" id="KW-0732">Signal</keyword>
<organism evidence="26 27">
    <name type="scientific">Chelydra serpentina</name>
    <name type="common">Snapping turtle</name>
    <name type="synonym">Testudo serpentina</name>
    <dbReference type="NCBI Taxonomy" id="8475"/>
    <lineage>
        <taxon>Eukaryota</taxon>
        <taxon>Metazoa</taxon>
        <taxon>Chordata</taxon>
        <taxon>Craniata</taxon>
        <taxon>Vertebrata</taxon>
        <taxon>Euteleostomi</taxon>
        <taxon>Archelosauria</taxon>
        <taxon>Testudinata</taxon>
        <taxon>Testudines</taxon>
        <taxon>Cryptodira</taxon>
        <taxon>Durocryptodira</taxon>
        <taxon>Americhelydia</taxon>
        <taxon>Chelydroidea</taxon>
        <taxon>Chelydridae</taxon>
        <taxon>Chelydra</taxon>
    </lineage>
</organism>
<dbReference type="Proteomes" id="UP000694403">
    <property type="component" value="Unplaced"/>
</dbReference>
<dbReference type="GO" id="GO:0043124">
    <property type="term" value="P:negative regulation of canonical NF-kappaB signal transduction"/>
    <property type="evidence" value="ECO:0007669"/>
    <property type="project" value="UniProtKB-ARBA"/>
</dbReference>
<dbReference type="FunFam" id="1.10.8.10:FF:000017">
    <property type="entry name" value="OTU domain-containing protein 7A"/>
    <property type="match status" value="1"/>
</dbReference>
<dbReference type="EC" id="3.4.19.12" evidence="5"/>
<evidence type="ECO:0000259" key="24">
    <source>
        <dbReference type="PROSITE" id="PS50802"/>
    </source>
</evidence>
<dbReference type="GO" id="GO:0070536">
    <property type="term" value="P:protein K63-linked deubiquitination"/>
    <property type="evidence" value="ECO:0007669"/>
    <property type="project" value="TreeGrafter"/>
</dbReference>
<evidence type="ECO:0000256" key="3">
    <source>
        <dbReference type="ARBA" id="ARBA00004496"/>
    </source>
</evidence>
<evidence type="ECO:0000259" key="25">
    <source>
        <dbReference type="PROSITE" id="PS51036"/>
    </source>
</evidence>
<reference evidence="26" key="2">
    <citation type="submission" date="2025-09" db="UniProtKB">
        <authorList>
            <consortium name="Ensembl"/>
        </authorList>
    </citation>
    <scope>IDENTIFICATION</scope>
</reference>
<keyword evidence="15" id="KW-0391">Immunity</keyword>
<keyword evidence="12" id="KW-0378">Hydrolase</keyword>
<dbReference type="GO" id="GO:0071947">
    <property type="term" value="P:protein deubiquitination involved in ubiquitin-dependent protein catabolic process"/>
    <property type="evidence" value="ECO:0007669"/>
    <property type="project" value="TreeGrafter"/>
</dbReference>
<evidence type="ECO:0000256" key="9">
    <source>
        <dbReference type="ARBA" id="ARBA00022723"/>
    </source>
</evidence>
<feature type="region of interest" description="Disordered" evidence="22">
    <location>
        <begin position="453"/>
        <end position="605"/>
    </location>
</feature>
<keyword evidence="11" id="KW-0833">Ubl conjugation pathway</keyword>
<dbReference type="Pfam" id="PF01754">
    <property type="entry name" value="zf-A20"/>
    <property type="match status" value="1"/>
</dbReference>
<evidence type="ECO:0000256" key="4">
    <source>
        <dbReference type="ARBA" id="ARBA00005865"/>
    </source>
</evidence>
<feature type="signal peptide" evidence="23">
    <location>
        <begin position="1"/>
        <end position="19"/>
    </location>
</feature>
<evidence type="ECO:0000256" key="15">
    <source>
        <dbReference type="ARBA" id="ARBA00022859"/>
    </source>
</evidence>
<dbReference type="PROSITE" id="PS51036">
    <property type="entry name" value="ZF_A20"/>
    <property type="match status" value="1"/>
</dbReference>
<evidence type="ECO:0000256" key="21">
    <source>
        <dbReference type="ARBA" id="ARBA00081736"/>
    </source>
</evidence>
<keyword evidence="6" id="KW-0963">Cytoplasm</keyword>
<dbReference type="GO" id="GO:0005634">
    <property type="term" value="C:nucleus"/>
    <property type="evidence" value="ECO:0007669"/>
    <property type="project" value="UniProtKB-SubCell"/>
</dbReference>
<dbReference type="GO" id="GO:0004843">
    <property type="term" value="F:cysteine-type deubiquitinase activity"/>
    <property type="evidence" value="ECO:0007669"/>
    <property type="project" value="UniProtKB-EC"/>
</dbReference>
<comment type="similarity">
    <text evidence="4">Belongs to the peptidase C64 family.</text>
</comment>
<dbReference type="Pfam" id="PF02338">
    <property type="entry name" value="OTU"/>
    <property type="match status" value="1"/>
</dbReference>
<evidence type="ECO:0000256" key="17">
    <source>
        <dbReference type="ARBA" id="ARBA00023242"/>
    </source>
</evidence>
<feature type="compositionally biased region" description="Basic and acidic residues" evidence="22">
    <location>
        <begin position="464"/>
        <end position="479"/>
    </location>
</feature>
<dbReference type="GO" id="GO:0000122">
    <property type="term" value="P:negative regulation of transcription by RNA polymerase II"/>
    <property type="evidence" value="ECO:0007669"/>
    <property type="project" value="UniProtKB-ARBA"/>
</dbReference>
<keyword evidence="9" id="KW-0479">Metal-binding</keyword>
<dbReference type="PROSITE" id="PS50802">
    <property type="entry name" value="OTU"/>
    <property type="match status" value="1"/>
</dbReference>
<dbReference type="GO" id="GO:0002250">
    <property type="term" value="P:adaptive immune response"/>
    <property type="evidence" value="ECO:0007669"/>
    <property type="project" value="UniProtKB-KW"/>
</dbReference>
<keyword evidence="10" id="KW-0863">Zinc-finger</keyword>
<dbReference type="GO" id="GO:0070530">
    <property type="term" value="F:K63-linked polyubiquitin modification-dependent protein binding"/>
    <property type="evidence" value="ECO:0007669"/>
    <property type="project" value="TreeGrafter"/>
</dbReference>
<keyword evidence="16" id="KW-1064">Adaptive immunity</keyword>
<evidence type="ECO:0000256" key="13">
    <source>
        <dbReference type="ARBA" id="ARBA00022807"/>
    </source>
</evidence>
<keyword evidence="14" id="KW-0862">Zinc</keyword>